<name>A0A437J7B1_9SPHN</name>
<organism evidence="10 11">
    <name type="scientific">Sphingobium algorifonticola</name>
    <dbReference type="NCBI Taxonomy" id="2008318"/>
    <lineage>
        <taxon>Bacteria</taxon>
        <taxon>Pseudomonadati</taxon>
        <taxon>Pseudomonadota</taxon>
        <taxon>Alphaproteobacteria</taxon>
        <taxon>Sphingomonadales</taxon>
        <taxon>Sphingomonadaceae</taxon>
        <taxon>Sphingobium</taxon>
    </lineage>
</organism>
<dbReference type="OrthoDB" id="7209000at2"/>
<accession>A0A437J7B1</accession>
<dbReference type="InterPro" id="IPR051200">
    <property type="entry name" value="Host-pathogen_enzymatic-act"/>
</dbReference>
<dbReference type="InterPro" id="IPR011044">
    <property type="entry name" value="Quino_amine_DH_bsu"/>
</dbReference>
<dbReference type="GO" id="GO:0030058">
    <property type="term" value="F:aliphatic amine dehydrogenase activity"/>
    <property type="evidence" value="ECO:0007669"/>
    <property type="project" value="InterPro"/>
</dbReference>
<keyword evidence="4 9" id="KW-0732">Signal</keyword>
<comment type="similarity">
    <text evidence="2">Belongs to the aromatic amine dehydrogenase heavy chain family.</text>
</comment>
<feature type="disulfide bond" evidence="8">
    <location>
        <begin position="185"/>
        <end position="200"/>
    </location>
</feature>
<dbReference type="InterPro" id="IPR009451">
    <property type="entry name" value="Metamine_DH_Hvc"/>
</dbReference>
<feature type="signal peptide" evidence="9">
    <location>
        <begin position="1"/>
        <end position="29"/>
    </location>
</feature>
<dbReference type="PANTHER" id="PTHR47197">
    <property type="entry name" value="PROTEIN NIRF"/>
    <property type="match status" value="1"/>
</dbReference>
<keyword evidence="8" id="KW-1015">Disulfide bond</keyword>
<feature type="chain" id="PRO_5019395042" evidence="9">
    <location>
        <begin position="30"/>
        <end position="394"/>
    </location>
</feature>
<evidence type="ECO:0000256" key="5">
    <source>
        <dbReference type="ARBA" id="ARBA00022764"/>
    </source>
</evidence>
<comment type="caution">
    <text evidence="10">The sequence shown here is derived from an EMBL/GenBank/DDBJ whole genome shotgun (WGS) entry which is preliminary data.</text>
</comment>
<keyword evidence="7" id="KW-0560">Oxidoreductase</keyword>
<evidence type="ECO:0000313" key="11">
    <source>
        <dbReference type="Proteomes" id="UP000282977"/>
    </source>
</evidence>
<dbReference type="Gene3D" id="2.130.10.10">
    <property type="entry name" value="YVTN repeat-like/Quinoprotein amine dehydrogenase"/>
    <property type="match status" value="1"/>
</dbReference>
<dbReference type="AlphaFoldDB" id="A0A437J7B1"/>
<evidence type="ECO:0000256" key="4">
    <source>
        <dbReference type="ARBA" id="ARBA00022729"/>
    </source>
</evidence>
<dbReference type="EMBL" id="RZUL01000003">
    <property type="protein sequence ID" value="RVT41050.1"/>
    <property type="molecule type" value="Genomic_DNA"/>
</dbReference>
<protein>
    <submittedName>
        <fullName evidence="10">Methylamine dehydrogenase</fullName>
    </submittedName>
</protein>
<dbReference type="InterPro" id="IPR015943">
    <property type="entry name" value="WD40/YVTN_repeat-like_dom_sf"/>
</dbReference>
<sequence length="394" mass="42296">MKTVATICRSLPVRALALALTLAGSSLSAAPADTVASVEPEEANVATIPPPALNWFYVDGGWGTTGTSIFDGETGKMRGMVDTSHLSDMAIDPAGKYYYVAESIWSKGGRGTRQDMVSVYDSAELKLQAEIAIPERILIGGRKQTFVLSDDGKIAFVYNLSPASSVNVVDLVKRKFVRNIELPGCASLIPNPGVGFSALCSDGSLATVALGGAKPQITRTAPFFAATDNPIFDNFVYDKSKREAIFLTYTGDIYTAKMGATPVISKPFSLQAAAGIRPGETKPLDLNWYPGGGQMTALHRPTGHLYVLMHMGEYWSHKAEGTEIWKVDVAAQKVVKRIPLKDPMVNVAISQEEKPLLFLNNRKGDGIILDGTTFEEKHKIENAGSGLITVAEPG</sequence>
<evidence type="ECO:0000256" key="9">
    <source>
        <dbReference type="SAM" id="SignalP"/>
    </source>
</evidence>
<keyword evidence="5" id="KW-0574">Periplasm</keyword>
<keyword evidence="11" id="KW-1185">Reference proteome</keyword>
<comment type="subcellular location">
    <subcellularLocation>
        <location evidence="1">Periplasm</location>
    </subcellularLocation>
</comment>
<evidence type="ECO:0000256" key="3">
    <source>
        <dbReference type="ARBA" id="ARBA00022448"/>
    </source>
</evidence>
<dbReference type="PANTHER" id="PTHR47197:SF3">
    <property type="entry name" value="DIHYDRO-HEME D1 DEHYDROGENASE"/>
    <property type="match status" value="1"/>
</dbReference>
<dbReference type="Proteomes" id="UP000282977">
    <property type="component" value="Unassembled WGS sequence"/>
</dbReference>
<evidence type="ECO:0000256" key="6">
    <source>
        <dbReference type="ARBA" id="ARBA00022982"/>
    </source>
</evidence>
<evidence type="ECO:0000256" key="1">
    <source>
        <dbReference type="ARBA" id="ARBA00004418"/>
    </source>
</evidence>
<dbReference type="GO" id="GO:0042597">
    <property type="term" value="C:periplasmic space"/>
    <property type="evidence" value="ECO:0007669"/>
    <property type="project" value="UniProtKB-SubCell"/>
</dbReference>
<dbReference type="SUPFAM" id="SSF50969">
    <property type="entry name" value="YVTN repeat-like/Quinoprotein amine dehydrogenase"/>
    <property type="match status" value="1"/>
</dbReference>
<evidence type="ECO:0000256" key="2">
    <source>
        <dbReference type="ARBA" id="ARBA00010548"/>
    </source>
</evidence>
<evidence type="ECO:0000313" key="10">
    <source>
        <dbReference type="EMBL" id="RVT41050.1"/>
    </source>
</evidence>
<reference evidence="10 11" key="1">
    <citation type="submission" date="2019-01" db="EMBL/GenBank/DDBJ databases">
        <authorList>
            <person name="Chen W.-M."/>
        </authorList>
    </citation>
    <scope>NUCLEOTIDE SEQUENCE [LARGE SCALE GENOMIC DNA]</scope>
    <source>
        <strain evidence="10 11">TLA-22</strain>
    </source>
</reference>
<gene>
    <name evidence="10" type="ORF">ENE74_11440</name>
</gene>
<evidence type="ECO:0000256" key="8">
    <source>
        <dbReference type="PIRSR" id="PIRSR609451-50"/>
    </source>
</evidence>
<evidence type="ECO:0000256" key="7">
    <source>
        <dbReference type="ARBA" id="ARBA00023002"/>
    </source>
</evidence>
<proteinExistence type="inferred from homology"/>
<dbReference type="Pfam" id="PF06433">
    <property type="entry name" value="Me-amine-dh_H"/>
    <property type="match status" value="1"/>
</dbReference>
<keyword evidence="6" id="KW-0249">Electron transport</keyword>
<keyword evidence="3" id="KW-0813">Transport</keyword>